<evidence type="ECO:0000313" key="3">
    <source>
        <dbReference type="Proteomes" id="UP000290289"/>
    </source>
</evidence>
<feature type="region of interest" description="Disordered" evidence="1">
    <location>
        <begin position="1"/>
        <end position="26"/>
    </location>
</feature>
<dbReference type="Proteomes" id="UP000290289">
    <property type="component" value="Chromosome 11"/>
</dbReference>
<organism evidence="2 3">
    <name type="scientific">Malus domestica</name>
    <name type="common">Apple</name>
    <name type="synonym">Pyrus malus</name>
    <dbReference type="NCBI Taxonomy" id="3750"/>
    <lineage>
        <taxon>Eukaryota</taxon>
        <taxon>Viridiplantae</taxon>
        <taxon>Streptophyta</taxon>
        <taxon>Embryophyta</taxon>
        <taxon>Tracheophyta</taxon>
        <taxon>Spermatophyta</taxon>
        <taxon>Magnoliopsida</taxon>
        <taxon>eudicotyledons</taxon>
        <taxon>Gunneridae</taxon>
        <taxon>Pentapetalae</taxon>
        <taxon>rosids</taxon>
        <taxon>fabids</taxon>
        <taxon>Rosales</taxon>
        <taxon>Rosaceae</taxon>
        <taxon>Amygdaloideae</taxon>
        <taxon>Maleae</taxon>
        <taxon>Malus</taxon>
    </lineage>
</organism>
<dbReference type="CDD" id="cd02947">
    <property type="entry name" value="TRX_family"/>
    <property type="match status" value="1"/>
</dbReference>
<dbReference type="SUPFAM" id="SSF52833">
    <property type="entry name" value="Thioredoxin-like"/>
    <property type="match status" value="1"/>
</dbReference>
<dbReference type="InterPro" id="IPR036249">
    <property type="entry name" value="Thioredoxin-like_sf"/>
</dbReference>
<gene>
    <name evidence="2" type="ORF">DVH24_027235</name>
</gene>
<evidence type="ECO:0000256" key="1">
    <source>
        <dbReference type="SAM" id="MobiDB-lite"/>
    </source>
</evidence>
<accession>A0A498ILW7</accession>
<dbReference type="STRING" id="3750.A0A498ILW7"/>
<comment type="caution">
    <text evidence="2">The sequence shown here is derived from an EMBL/GenBank/DDBJ whole genome shotgun (WGS) entry which is preliminary data.</text>
</comment>
<protein>
    <recommendedName>
        <fullName evidence="4">Thioredoxin domain-containing protein</fullName>
    </recommendedName>
</protein>
<evidence type="ECO:0008006" key="4">
    <source>
        <dbReference type="Google" id="ProtNLM"/>
    </source>
</evidence>
<proteinExistence type="predicted"/>
<reference evidence="2 3" key="1">
    <citation type="submission" date="2018-10" db="EMBL/GenBank/DDBJ databases">
        <title>A high-quality apple genome assembly.</title>
        <authorList>
            <person name="Hu J."/>
        </authorList>
    </citation>
    <scope>NUCLEOTIDE SEQUENCE [LARGE SCALE GENOMIC DNA]</scope>
    <source>
        <strain evidence="3">cv. HFTH1</strain>
        <tissue evidence="2">Young leaf</tissue>
    </source>
</reference>
<evidence type="ECO:0000313" key="2">
    <source>
        <dbReference type="EMBL" id="RXH84336.1"/>
    </source>
</evidence>
<dbReference type="AlphaFoldDB" id="A0A498ILW7"/>
<dbReference type="Gene3D" id="3.40.30.10">
    <property type="entry name" value="Glutaredoxin"/>
    <property type="match status" value="1"/>
</dbReference>
<name>A0A498ILW7_MALDO</name>
<dbReference type="EMBL" id="RDQH01000337">
    <property type="protein sequence ID" value="RXH84336.1"/>
    <property type="molecule type" value="Genomic_DNA"/>
</dbReference>
<sequence length="162" mass="18834">MVHQAARSYPTSKKKPLPRGAVRGTRSRNPARTTLFFSPLEISLNEKDEYDLEINRVQDKSSSAVFCFYDARTDVYSSSADFCFIHSVINRWAKEFPHVALYEIIIDHLKEEDRNNKDKYKSILENLNITLTPTFHFYQNGKKVAEITCKSWESDAYEICLL</sequence>
<keyword evidence="3" id="KW-1185">Reference proteome</keyword>